<name>A0A218X671_PUNGR</name>
<feature type="compositionally biased region" description="Acidic residues" evidence="1">
    <location>
        <begin position="156"/>
        <end position="179"/>
    </location>
</feature>
<comment type="caution">
    <text evidence="2">The sequence shown here is derived from an EMBL/GenBank/DDBJ whole genome shotgun (WGS) entry which is preliminary data.</text>
</comment>
<reference evidence="3 5" key="3">
    <citation type="submission" date="2017-11" db="EMBL/GenBank/DDBJ databases">
        <title>De-novo sequencing of pomegranate (Punica granatum L.) genome.</title>
        <authorList>
            <person name="Akparov Z."/>
            <person name="Amiraslanov A."/>
            <person name="Hajiyeva S."/>
            <person name="Abbasov M."/>
            <person name="Kaur K."/>
            <person name="Hamwieh A."/>
            <person name="Solovyev V."/>
            <person name="Salamov A."/>
            <person name="Braich B."/>
            <person name="Kosarev P."/>
            <person name="Mahmoud A."/>
            <person name="Hajiyev E."/>
            <person name="Babayeva S."/>
            <person name="Izzatullayeva V."/>
            <person name="Mammadov A."/>
            <person name="Mammadov A."/>
            <person name="Sharifova S."/>
            <person name="Ojaghi J."/>
            <person name="Eynullazada K."/>
            <person name="Bayramov B."/>
            <person name="Abdulazimova A."/>
            <person name="Shahmuradov I."/>
        </authorList>
    </citation>
    <scope>NUCLEOTIDE SEQUENCE [LARGE SCALE GENOMIC DNA]</scope>
    <source>
        <strain evidence="3">AG2017</strain>
        <strain evidence="5">cv. AG2017</strain>
        <tissue evidence="3">Leaf</tissue>
    </source>
</reference>
<gene>
    <name evidence="2" type="ORF">CDL15_Pgr019727</name>
    <name evidence="3" type="ORF">CRG98_019769</name>
</gene>
<dbReference type="Proteomes" id="UP000197138">
    <property type="component" value="Unassembled WGS sequence"/>
</dbReference>
<dbReference type="PANTHER" id="PTHR34569">
    <property type="entry name" value="EXPRESSED PROTEIN"/>
    <property type="match status" value="1"/>
</dbReference>
<feature type="region of interest" description="Disordered" evidence="1">
    <location>
        <begin position="152"/>
        <end position="179"/>
    </location>
</feature>
<evidence type="ECO:0000313" key="4">
    <source>
        <dbReference type="Proteomes" id="UP000197138"/>
    </source>
</evidence>
<dbReference type="AlphaFoldDB" id="A0A218X671"/>
<dbReference type="PANTHER" id="PTHR34569:SF12">
    <property type="entry name" value="TRANSMEMBRANE PROTEIN"/>
    <property type="match status" value="1"/>
</dbReference>
<reference evidence="2" key="2">
    <citation type="submission" date="2017-06" db="EMBL/GenBank/DDBJ databases">
        <title>The pomegranate genome and the genomics of punicalagin biosynthesis.</title>
        <authorList>
            <person name="Xu C."/>
        </authorList>
    </citation>
    <scope>NUCLEOTIDE SEQUENCE [LARGE SCALE GENOMIC DNA]</scope>
    <source>
        <tissue evidence="2">Fresh leaf</tissue>
    </source>
</reference>
<evidence type="ECO:0000313" key="5">
    <source>
        <dbReference type="Proteomes" id="UP000233551"/>
    </source>
</evidence>
<organism evidence="2 4">
    <name type="scientific">Punica granatum</name>
    <name type="common">Pomegranate</name>
    <dbReference type="NCBI Taxonomy" id="22663"/>
    <lineage>
        <taxon>Eukaryota</taxon>
        <taxon>Viridiplantae</taxon>
        <taxon>Streptophyta</taxon>
        <taxon>Embryophyta</taxon>
        <taxon>Tracheophyta</taxon>
        <taxon>Spermatophyta</taxon>
        <taxon>Magnoliopsida</taxon>
        <taxon>eudicotyledons</taxon>
        <taxon>Gunneridae</taxon>
        <taxon>Pentapetalae</taxon>
        <taxon>rosids</taxon>
        <taxon>malvids</taxon>
        <taxon>Myrtales</taxon>
        <taxon>Lythraceae</taxon>
        <taxon>Punica</taxon>
    </lineage>
</organism>
<dbReference type="EMBL" id="PGOL01001230">
    <property type="protein sequence ID" value="PKI59821.1"/>
    <property type="molecule type" value="Genomic_DNA"/>
</dbReference>
<keyword evidence="5" id="KW-1185">Reference proteome</keyword>
<protein>
    <submittedName>
        <fullName evidence="2">Uncharacterized protein</fullName>
    </submittedName>
</protein>
<evidence type="ECO:0000313" key="2">
    <source>
        <dbReference type="EMBL" id="OWM80447.1"/>
    </source>
</evidence>
<evidence type="ECO:0000313" key="3">
    <source>
        <dbReference type="EMBL" id="PKI59821.1"/>
    </source>
</evidence>
<evidence type="ECO:0000256" key="1">
    <source>
        <dbReference type="SAM" id="MobiDB-lite"/>
    </source>
</evidence>
<sequence>MDKNPSNGSNYLDHLNRPRTLIDAHSSCFLISTNGLGPNHHHKDFATATAPSAKLEVSDIEMISLQSATYTSLRDLIPSSPPAIMSPTNNSSWYEIPIRNPLVKQAALAYLQPMSTPPEVGDKGLLARLRERCGCLRWLRDVVLAALRDAFWGPPEEAEPEDDEEEEEEEEEDDDGKEG</sequence>
<dbReference type="Proteomes" id="UP000233551">
    <property type="component" value="Unassembled WGS sequence"/>
</dbReference>
<reference evidence="4" key="1">
    <citation type="journal article" date="2017" name="Plant J.">
        <title>The pomegranate (Punica granatum L.) genome and the genomics of punicalagin biosynthesis.</title>
        <authorList>
            <person name="Qin G."/>
            <person name="Xu C."/>
            <person name="Ming R."/>
            <person name="Tang H."/>
            <person name="Guyot R."/>
            <person name="Kramer E.M."/>
            <person name="Hu Y."/>
            <person name="Yi X."/>
            <person name="Qi Y."/>
            <person name="Xu X."/>
            <person name="Gao Z."/>
            <person name="Pan H."/>
            <person name="Jian J."/>
            <person name="Tian Y."/>
            <person name="Yue Z."/>
            <person name="Xu Y."/>
        </authorList>
    </citation>
    <scope>NUCLEOTIDE SEQUENCE [LARGE SCALE GENOMIC DNA]</scope>
    <source>
        <strain evidence="4">cv. Dabenzi</strain>
    </source>
</reference>
<accession>A0A218X671</accession>
<proteinExistence type="predicted"/>
<dbReference type="EMBL" id="MTKT01002229">
    <property type="protein sequence ID" value="OWM80447.1"/>
    <property type="molecule type" value="Genomic_DNA"/>
</dbReference>